<feature type="region of interest" description="Disordered" evidence="3">
    <location>
        <begin position="333"/>
        <end position="402"/>
    </location>
</feature>
<protein>
    <recommendedName>
        <fullName evidence="4">Photosynthesis system II assembly factor Ycf48/Hcf136-like domain-containing protein</fullName>
    </recommendedName>
</protein>
<dbReference type="Proteomes" id="UP001190700">
    <property type="component" value="Unassembled WGS sequence"/>
</dbReference>
<evidence type="ECO:0000313" key="6">
    <source>
        <dbReference type="Proteomes" id="UP001190700"/>
    </source>
</evidence>
<feature type="compositionally biased region" description="Pro residues" evidence="3">
    <location>
        <begin position="354"/>
        <end position="376"/>
    </location>
</feature>
<dbReference type="InterPro" id="IPR015943">
    <property type="entry name" value="WD40/YVTN_repeat-like_dom_sf"/>
</dbReference>
<gene>
    <name evidence="5" type="ORF">CYMTET_25162</name>
</gene>
<dbReference type="PANTHER" id="PTHR47199:SF2">
    <property type="entry name" value="PHOTOSYSTEM II STABILITY_ASSEMBLY FACTOR HCF136, CHLOROPLASTIC"/>
    <property type="match status" value="1"/>
</dbReference>
<keyword evidence="6" id="KW-1185">Reference proteome</keyword>
<feature type="domain" description="Photosynthesis system II assembly factor Ycf48/Hcf136-like" evidence="4">
    <location>
        <begin position="92"/>
        <end position="168"/>
    </location>
</feature>
<dbReference type="PANTHER" id="PTHR47199">
    <property type="entry name" value="PHOTOSYSTEM II STABILITY/ASSEMBLY FACTOR HCF136, CHLOROPLASTIC"/>
    <property type="match status" value="1"/>
</dbReference>
<dbReference type="SUPFAM" id="SSF50939">
    <property type="entry name" value="Sialidases"/>
    <property type="match status" value="1"/>
</dbReference>
<dbReference type="EMBL" id="LGRX02013367">
    <property type="protein sequence ID" value="KAK3266196.1"/>
    <property type="molecule type" value="Genomic_DNA"/>
</dbReference>
<dbReference type="InterPro" id="IPR028203">
    <property type="entry name" value="PSII_CF48-like_dom"/>
</dbReference>
<proteinExistence type="predicted"/>
<dbReference type="InterPro" id="IPR036278">
    <property type="entry name" value="Sialidase_sf"/>
</dbReference>
<evidence type="ECO:0000259" key="4">
    <source>
        <dbReference type="Pfam" id="PF14870"/>
    </source>
</evidence>
<name>A0AAE0FVV7_9CHLO</name>
<evidence type="ECO:0000313" key="5">
    <source>
        <dbReference type="EMBL" id="KAK3266196.1"/>
    </source>
</evidence>
<reference evidence="5 6" key="1">
    <citation type="journal article" date="2015" name="Genome Biol. Evol.">
        <title>Comparative Genomics of a Bacterivorous Green Alga Reveals Evolutionary Causalities and Consequences of Phago-Mixotrophic Mode of Nutrition.</title>
        <authorList>
            <person name="Burns J.A."/>
            <person name="Paasch A."/>
            <person name="Narechania A."/>
            <person name="Kim E."/>
        </authorList>
    </citation>
    <scope>NUCLEOTIDE SEQUENCE [LARGE SCALE GENOMIC DNA]</scope>
    <source>
        <strain evidence="5 6">PLY_AMNH</strain>
    </source>
</reference>
<feature type="domain" description="Photosynthesis system II assembly factor Ycf48/Hcf136-like" evidence="4">
    <location>
        <begin position="174"/>
        <end position="254"/>
    </location>
</feature>
<dbReference type="Pfam" id="PF14870">
    <property type="entry name" value="PSII_BNR"/>
    <property type="match status" value="2"/>
</dbReference>
<dbReference type="GO" id="GO:0009523">
    <property type="term" value="C:photosystem II"/>
    <property type="evidence" value="ECO:0007669"/>
    <property type="project" value="UniProtKB-KW"/>
</dbReference>
<sequence length="402" mass="43290">MVKLSLRTRVNERARRHAFCTLSLLHILLEPCDTTTWADVSDDAAAGHGVYDAYFINSEIGWVVGADGIIFHTQNGGNNWVEQNRGHLSYKAVSFVSATHGWVVGSSNSILITQDGGQTWEQNINVHGTSGDIHYDVQALDELTVYLVGEFGTVLKTLDGGSTWSKLATRTYRHFFSLSFIDASRGWVAGEYGTIMQTQDGGESWREAESVPVTSWFGGIVFNQPRHAHVEPDGWVTGEDGVVLYSDDGGLTWTPQSSCTSTDLQDLAMSENEGWITGDNGQICYTVDGGVNWRSTSTPAIGGATLWGIFQLSLADVWVVGMNGAILKKIGDSPRPHSSPPPLPFALPASTTSPPLPPPSPPPPSPPPPPPPPSLPAKPLHLRLTVPDPAPPPPLGNVQCRV</sequence>
<organism evidence="5 6">
    <name type="scientific">Cymbomonas tetramitiformis</name>
    <dbReference type="NCBI Taxonomy" id="36881"/>
    <lineage>
        <taxon>Eukaryota</taxon>
        <taxon>Viridiplantae</taxon>
        <taxon>Chlorophyta</taxon>
        <taxon>Pyramimonadophyceae</taxon>
        <taxon>Pyramimonadales</taxon>
        <taxon>Pyramimonadaceae</taxon>
        <taxon>Cymbomonas</taxon>
    </lineage>
</organism>
<comment type="caution">
    <text evidence="5">The sequence shown here is derived from an EMBL/GenBank/DDBJ whole genome shotgun (WGS) entry which is preliminary data.</text>
</comment>
<evidence type="ECO:0000256" key="1">
    <source>
        <dbReference type="ARBA" id="ARBA00022531"/>
    </source>
</evidence>
<accession>A0AAE0FVV7</accession>
<dbReference type="GO" id="GO:0015979">
    <property type="term" value="P:photosynthesis"/>
    <property type="evidence" value="ECO:0007669"/>
    <property type="project" value="UniProtKB-KW"/>
</dbReference>
<keyword evidence="2" id="KW-0604">Photosystem II</keyword>
<evidence type="ECO:0000256" key="3">
    <source>
        <dbReference type="SAM" id="MobiDB-lite"/>
    </source>
</evidence>
<dbReference type="SUPFAM" id="SSF110296">
    <property type="entry name" value="Oligoxyloglucan reducing end-specific cellobiohydrolase"/>
    <property type="match status" value="1"/>
</dbReference>
<evidence type="ECO:0000256" key="2">
    <source>
        <dbReference type="ARBA" id="ARBA00023276"/>
    </source>
</evidence>
<keyword evidence="1" id="KW-0602">Photosynthesis</keyword>
<dbReference type="AlphaFoldDB" id="A0AAE0FVV7"/>
<dbReference type="Gene3D" id="2.130.10.10">
    <property type="entry name" value="YVTN repeat-like/Quinoprotein amine dehydrogenase"/>
    <property type="match status" value="2"/>
</dbReference>